<feature type="transmembrane region" description="Helical" evidence="8">
    <location>
        <begin position="354"/>
        <end position="376"/>
    </location>
</feature>
<feature type="transmembrane region" description="Helical" evidence="8">
    <location>
        <begin position="396"/>
        <end position="421"/>
    </location>
</feature>
<keyword evidence="3 8" id="KW-0812">Transmembrane</keyword>
<feature type="transmembrane region" description="Helical" evidence="8">
    <location>
        <begin position="921"/>
        <end position="943"/>
    </location>
</feature>
<sequence>MPRHSPSQPRYKRGGPDREQNRLRRSLAEWRLALRIARRSVWRSRGTSLIVVIMVLLPVAGFSAAAVIGQSTFPTPQEKIAAELGQNEAKLYTDIGTHSGMVQDPVEPRYYHSPDDGPVSGGPGDRLDEAGVQALFPGARLTTLTTASVTAETESGVGQLLVALGPLWGDDFAGRTHIVRGAAPAQPGDVLVSEATLARLGARVGDTITLTDPAESLHITGVLDDAMSTDEEEWIYAPATTFGTALETWETSYYLPDTVITRDQLDGLNDAGVTVLSRNVLEHASAGELAMSGGFWSQFGVMLLLAAAFAIFEIVLLAGAAFAVGARKQQRALATLASVGGERRMLYRVVTSQGLVLGLIGGVIGLALGVPAAAVFMRATNNGSATQYWGFHAEPVTLGAVLLVATLVGLCSAIAPARAAVKFDVLAALRGSRKPAQVSAKATRWGLSYLVIGVAATLVGALGLRALNWAGASMSGWGFWLSLAGVIGGPIVLQVGVIMCGGAVLRVIARVVSRVGLGARLASRDSAANRARSVPAFAAIMVTAFLAVVVINVTVSTSTSNAAYHWYQAQPGQAVTYIPTAAPDEDPTDLAALTTLVRDELAPAATARYDEPKVVWDLDTGEPLSGLSVVPVYPPANMCPTDPGSADYDASLADSLSSAEYNTYARKLADTDPRCDMPLMNRAGNVNTVIISDADGLALFLGHAPSKATRDAFAQGAAVTTNPVFLLNQEVTLDWWAPDAERWNPDAGATPERSRAIPAVYAEPTVLASDPVIISAATARTLGIETQPRALVAAPGHEPFTQSQVDALNERLTALGTNVQVENGPQPTWLYIILAVLLIAGALFVGASAVAIGLSRADGRADDATLAAVGATRSLRRAFAFWQAVVLVGVGTVTGTIAGLITTYGISLIDTSGYVAFDPPWIALGALVIGMPLAIAIGSWLVASKPTTLARRVAIG</sequence>
<dbReference type="RefSeq" id="WP_091180542.1">
    <property type="nucleotide sequence ID" value="NZ_FNRY01000001.1"/>
</dbReference>
<dbReference type="InterPro" id="IPR050250">
    <property type="entry name" value="Macrolide_Exporter_MacB"/>
</dbReference>
<accession>A0A1H4JZ39</accession>
<dbReference type="AlphaFoldDB" id="A0A1H4JZ39"/>
<comment type="similarity">
    <text evidence="6">Belongs to the ABC-4 integral membrane protein family.</text>
</comment>
<evidence type="ECO:0000256" key="6">
    <source>
        <dbReference type="ARBA" id="ARBA00038076"/>
    </source>
</evidence>
<evidence type="ECO:0000313" key="10">
    <source>
        <dbReference type="EMBL" id="SEB51443.1"/>
    </source>
</evidence>
<comment type="subcellular location">
    <subcellularLocation>
        <location evidence="1">Cell membrane</location>
        <topology evidence="1">Multi-pass membrane protein</topology>
    </subcellularLocation>
</comment>
<evidence type="ECO:0000256" key="1">
    <source>
        <dbReference type="ARBA" id="ARBA00004651"/>
    </source>
</evidence>
<feature type="domain" description="ABC3 transporter permease C-terminal" evidence="9">
    <location>
        <begin position="305"/>
        <end position="423"/>
    </location>
</feature>
<feature type="region of interest" description="Disordered" evidence="7">
    <location>
        <begin position="1"/>
        <end position="20"/>
    </location>
</feature>
<feature type="transmembrane region" description="Helical" evidence="8">
    <location>
        <begin position="48"/>
        <end position="69"/>
    </location>
</feature>
<feature type="region of interest" description="Disordered" evidence="7">
    <location>
        <begin position="103"/>
        <end position="128"/>
    </location>
</feature>
<dbReference type="OrthoDB" id="5089158at2"/>
<feature type="transmembrane region" description="Helical" evidence="8">
    <location>
        <begin position="879"/>
        <end position="901"/>
    </location>
</feature>
<feature type="transmembrane region" description="Helical" evidence="8">
    <location>
        <begin position="829"/>
        <end position="854"/>
    </location>
</feature>
<dbReference type="Proteomes" id="UP000199183">
    <property type="component" value="Unassembled WGS sequence"/>
</dbReference>
<evidence type="ECO:0000256" key="5">
    <source>
        <dbReference type="ARBA" id="ARBA00023136"/>
    </source>
</evidence>
<keyword evidence="5 8" id="KW-0472">Membrane</keyword>
<feature type="transmembrane region" description="Helical" evidence="8">
    <location>
        <begin position="534"/>
        <end position="555"/>
    </location>
</feature>
<evidence type="ECO:0000259" key="9">
    <source>
        <dbReference type="Pfam" id="PF02687"/>
    </source>
</evidence>
<protein>
    <submittedName>
        <fullName evidence="10">MacB-like core domain-containing protein</fullName>
    </submittedName>
</protein>
<evidence type="ECO:0000256" key="2">
    <source>
        <dbReference type="ARBA" id="ARBA00022475"/>
    </source>
</evidence>
<evidence type="ECO:0000256" key="8">
    <source>
        <dbReference type="SAM" id="Phobius"/>
    </source>
</evidence>
<feature type="compositionally biased region" description="Basic and acidic residues" evidence="7">
    <location>
        <begin position="106"/>
        <end position="115"/>
    </location>
</feature>
<evidence type="ECO:0000313" key="11">
    <source>
        <dbReference type="Proteomes" id="UP000199183"/>
    </source>
</evidence>
<evidence type="ECO:0000256" key="3">
    <source>
        <dbReference type="ARBA" id="ARBA00022692"/>
    </source>
</evidence>
<dbReference type="GO" id="GO:0005886">
    <property type="term" value="C:plasma membrane"/>
    <property type="evidence" value="ECO:0007669"/>
    <property type="project" value="UniProtKB-SubCell"/>
</dbReference>
<dbReference type="PANTHER" id="PTHR30572">
    <property type="entry name" value="MEMBRANE COMPONENT OF TRANSPORTER-RELATED"/>
    <property type="match status" value="1"/>
</dbReference>
<feature type="transmembrane region" description="Helical" evidence="8">
    <location>
        <begin position="479"/>
        <end position="505"/>
    </location>
</feature>
<proteinExistence type="inferred from homology"/>
<keyword evidence="2" id="KW-1003">Cell membrane</keyword>
<dbReference type="GO" id="GO:0022857">
    <property type="term" value="F:transmembrane transporter activity"/>
    <property type="evidence" value="ECO:0007669"/>
    <property type="project" value="TreeGrafter"/>
</dbReference>
<feature type="transmembrane region" description="Helical" evidence="8">
    <location>
        <begin position="442"/>
        <end position="467"/>
    </location>
</feature>
<dbReference type="PANTHER" id="PTHR30572:SF4">
    <property type="entry name" value="ABC TRANSPORTER PERMEASE YTRF"/>
    <property type="match status" value="1"/>
</dbReference>
<dbReference type="Pfam" id="PF02687">
    <property type="entry name" value="FtsX"/>
    <property type="match status" value="1"/>
</dbReference>
<feature type="transmembrane region" description="Helical" evidence="8">
    <location>
        <begin position="299"/>
        <end position="324"/>
    </location>
</feature>
<keyword evidence="4 8" id="KW-1133">Transmembrane helix</keyword>
<evidence type="ECO:0000256" key="4">
    <source>
        <dbReference type="ARBA" id="ARBA00022989"/>
    </source>
</evidence>
<reference evidence="10 11" key="1">
    <citation type="submission" date="2016-10" db="EMBL/GenBank/DDBJ databases">
        <authorList>
            <person name="de Groot N.N."/>
        </authorList>
    </citation>
    <scope>NUCLEOTIDE SEQUENCE [LARGE SCALE GENOMIC DNA]</scope>
    <source>
        <strain evidence="10 11">DSM 21799</strain>
    </source>
</reference>
<dbReference type="InterPro" id="IPR003838">
    <property type="entry name" value="ABC3_permease_C"/>
</dbReference>
<name>A0A1H4JZ39_9MICO</name>
<organism evidence="10 11">
    <name type="scientific">Paramicrobacterium humi</name>
    <dbReference type="NCBI Taxonomy" id="640635"/>
    <lineage>
        <taxon>Bacteria</taxon>
        <taxon>Bacillati</taxon>
        <taxon>Actinomycetota</taxon>
        <taxon>Actinomycetes</taxon>
        <taxon>Micrococcales</taxon>
        <taxon>Microbacteriaceae</taxon>
        <taxon>Paramicrobacterium</taxon>
    </lineage>
</organism>
<dbReference type="STRING" id="640635.SAMN04489806_0932"/>
<evidence type="ECO:0000256" key="7">
    <source>
        <dbReference type="SAM" id="MobiDB-lite"/>
    </source>
</evidence>
<gene>
    <name evidence="10" type="ORF">SAMN04489806_0932</name>
</gene>
<keyword evidence="11" id="KW-1185">Reference proteome</keyword>
<dbReference type="EMBL" id="FNRY01000001">
    <property type="protein sequence ID" value="SEB51443.1"/>
    <property type="molecule type" value="Genomic_DNA"/>
</dbReference>